<comment type="subcellular location">
    <subcellularLocation>
        <location evidence="1">Nucleus</location>
    </subcellularLocation>
</comment>
<evidence type="ECO:0000313" key="13">
    <source>
        <dbReference type="Proteomes" id="UP000791440"/>
    </source>
</evidence>
<dbReference type="PANTHER" id="PTHR16515:SF49">
    <property type="entry name" value="GASTRULA ZINC FINGER PROTEIN XLCGF49.1-LIKE-RELATED"/>
    <property type="match status" value="1"/>
</dbReference>
<evidence type="ECO:0000256" key="7">
    <source>
        <dbReference type="ARBA" id="ARBA00023242"/>
    </source>
</evidence>
<gene>
    <name evidence="12" type="ORF">O3G_MSEX014299</name>
</gene>
<proteinExistence type="predicted"/>
<dbReference type="GO" id="GO:0003677">
    <property type="term" value="F:DNA binding"/>
    <property type="evidence" value="ECO:0007669"/>
    <property type="project" value="UniProtKB-KW"/>
</dbReference>
<dbReference type="GO" id="GO:0010468">
    <property type="term" value="P:regulation of gene expression"/>
    <property type="evidence" value="ECO:0007669"/>
    <property type="project" value="TreeGrafter"/>
</dbReference>
<dbReference type="PROSITE" id="PS00028">
    <property type="entry name" value="ZINC_FINGER_C2H2_1"/>
    <property type="match status" value="2"/>
</dbReference>
<evidence type="ECO:0000259" key="11">
    <source>
        <dbReference type="PROSITE" id="PS51915"/>
    </source>
</evidence>
<keyword evidence="7" id="KW-0539">Nucleus</keyword>
<dbReference type="InterPro" id="IPR050331">
    <property type="entry name" value="Zinc_finger"/>
</dbReference>
<protein>
    <submittedName>
        <fullName evidence="12">Uncharacterized protein</fullName>
    </submittedName>
</protein>
<comment type="caution">
    <text evidence="12">The sequence shown here is derived from an EMBL/GenBank/DDBJ whole genome shotgun (WGS) entry which is preliminary data.</text>
</comment>
<evidence type="ECO:0000256" key="3">
    <source>
        <dbReference type="ARBA" id="ARBA00022737"/>
    </source>
</evidence>
<evidence type="ECO:0000256" key="4">
    <source>
        <dbReference type="ARBA" id="ARBA00022771"/>
    </source>
</evidence>
<dbReference type="GO" id="GO:0005634">
    <property type="term" value="C:nucleus"/>
    <property type="evidence" value="ECO:0007669"/>
    <property type="project" value="UniProtKB-SubCell"/>
</dbReference>
<dbReference type="InterPro" id="IPR013087">
    <property type="entry name" value="Znf_C2H2_type"/>
</dbReference>
<evidence type="ECO:0000313" key="12">
    <source>
        <dbReference type="EMBL" id="KAG6464137.1"/>
    </source>
</evidence>
<keyword evidence="3" id="KW-0677">Repeat</keyword>
<comment type="caution">
    <text evidence="9">Lacks conserved residue(s) required for the propagation of feature annotation.</text>
</comment>
<keyword evidence="6" id="KW-0238">DNA-binding</keyword>
<keyword evidence="13" id="KW-1185">Reference proteome</keyword>
<feature type="domain" description="C2H2-type" evidence="10">
    <location>
        <begin position="235"/>
        <end position="262"/>
    </location>
</feature>
<dbReference type="PROSITE" id="PS50157">
    <property type="entry name" value="ZINC_FINGER_C2H2_2"/>
    <property type="match status" value="2"/>
</dbReference>
<organism evidence="12 13">
    <name type="scientific">Manduca sexta</name>
    <name type="common">Tobacco hawkmoth</name>
    <name type="synonym">Tobacco hornworm</name>
    <dbReference type="NCBI Taxonomy" id="7130"/>
    <lineage>
        <taxon>Eukaryota</taxon>
        <taxon>Metazoa</taxon>
        <taxon>Ecdysozoa</taxon>
        <taxon>Arthropoda</taxon>
        <taxon>Hexapoda</taxon>
        <taxon>Insecta</taxon>
        <taxon>Pterygota</taxon>
        <taxon>Neoptera</taxon>
        <taxon>Endopterygota</taxon>
        <taxon>Lepidoptera</taxon>
        <taxon>Glossata</taxon>
        <taxon>Ditrysia</taxon>
        <taxon>Bombycoidea</taxon>
        <taxon>Sphingidae</taxon>
        <taxon>Sphinginae</taxon>
        <taxon>Sphingini</taxon>
        <taxon>Manduca</taxon>
    </lineage>
</organism>
<dbReference type="PROSITE" id="PS51915">
    <property type="entry name" value="ZAD"/>
    <property type="match status" value="1"/>
</dbReference>
<dbReference type="PANTHER" id="PTHR16515">
    <property type="entry name" value="PR DOMAIN ZINC FINGER PROTEIN"/>
    <property type="match status" value="1"/>
</dbReference>
<evidence type="ECO:0000256" key="2">
    <source>
        <dbReference type="ARBA" id="ARBA00022723"/>
    </source>
</evidence>
<dbReference type="SMART" id="SM00355">
    <property type="entry name" value="ZnF_C2H2"/>
    <property type="match status" value="4"/>
</dbReference>
<sequence length="373" mass="44190">QETDLLPQHLCHLCRALLLKFIQFRERCRRADTLLQNMLMLAPVITLEDIATIDRHAEQISHSYCKTNVSIVTHSEPEPPPETQEIPQEIVPELPPELQEYADFKDNYSDVETKCDDFLDTEFEIPVKRTRKRKCKKEVDDVEVKEEKKKVRKSAKPRVNNLYTDPEDRLKFSQKYDVDIIVMTKEDEINDMLQRKNSPKYLRAHNKCEQCYKGFIHEDTLKRHIKDKHDPSLEHACEFCRFRFGKRVNLTGHYRRHHKYKYVCRVCSVVTRMREHAVQHSKMHTQKFECKYCGKAFNTKGTTYHAHVRSQHGTQLPWCRVCGDAFVCTKTHRERLHKEVTLSYRNLTYNNNNNNISPVLYTCPLLSTGLLYY</sequence>
<name>A0A922CZG2_MANSE</name>
<dbReference type="AlphaFoldDB" id="A0A922CZG2"/>
<reference evidence="12" key="2">
    <citation type="submission" date="2020-12" db="EMBL/GenBank/DDBJ databases">
        <authorList>
            <person name="Kanost M."/>
        </authorList>
    </citation>
    <scope>NUCLEOTIDE SEQUENCE</scope>
</reference>
<reference evidence="12" key="1">
    <citation type="journal article" date="2016" name="Insect Biochem. Mol. Biol.">
        <title>Multifaceted biological insights from a draft genome sequence of the tobacco hornworm moth, Manduca sexta.</title>
        <authorList>
            <person name="Kanost M.R."/>
            <person name="Arrese E.L."/>
            <person name="Cao X."/>
            <person name="Chen Y.R."/>
            <person name="Chellapilla S."/>
            <person name="Goldsmith M.R."/>
            <person name="Grosse-Wilde E."/>
            <person name="Heckel D.G."/>
            <person name="Herndon N."/>
            <person name="Jiang H."/>
            <person name="Papanicolaou A."/>
            <person name="Qu J."/>
            <person name="Soulages J.L."/>
            <person name="Vogel H."/>
            <person name="Walters J."/>
            <person name="Waterhouse R.M."/>
            <person name="Ahn S.J."/>
            <person name="Almeida F.C."/>
            <person name="An C."/>
            <person name="Aqrawi P."/>
            <person name="Bretschneider A."/>
            <person name="Bryant W.B."/>
            <person name="Bucks S."/>
            <person name="Chao H."/>
            <person name="Chevignon G."/>
            <person name="Christen J.M."/>
            <person name="Clarke D.F."/>
            <person name="Dittmer N.T."/>
            <person name="Ferguson L.C.F."/>
            <person name="Garavelou S."/>
            <person name="Gordon K.H.J."/>
            <person name="Gunaratna R.T."/>
            <person name="Han Y."/>
            <person name="Hauser F."/>
            <person name="He Y."/>
            <person name="Heidel-Fischer H."/>
            <person name="Hirsh A."/>
            <person name="Hu Y."/>
            <person name="Jiang H."/>
            <person name="Kalra D."/>
            <person name="Klinner C."/>
            <person name="Konig C."/>
            <person name="Kovar C."/>
            <person name="Kroll A.R."/>
            <person name="Kuwar S.S."/>
            <person name="Lee S.L."/>
            <person name="Lehman R."/>
            <person name="Li K."/>
            <person name="Li Z."/>
            <person name="Liang H."/>
            <person name="Lovelace S."/>
            <person name="Lu Z."/>
            <person name="Mansfield J.H."/>
            <person name="McCulloch K.J."/>
            <person name="Mathew T."/>
            <person name="Morton B."/>
            <person name="Muzny D.M."/>
            <person name="Neunemann D."/>
            <person name="Ongeri F."/>
            <person name="Pauchet Y."/>
            <person name="Pu L.L."/>
            <person name="Pyrousis I."/>
            <person name="Rao X.J."/>
            <person name="Redding A."/>
            <person name="Roesel C."/>
            <person name="Sanchez-Gracia A."/>
            <person name="Schaack S."/>
            <person name="Shukla A."/>
            <person name="Tetreau G."/>
            <person name="Wang Y."/>
            <person name="Xiong G.H."/>
            <person name="Traut W."/>
            <person name="Walsh T.K."/>
            <person name="Worley K.C."/>
            <person name="Wu D."/>
            <person name="Wu W."/>
            <person name="Wu Y.Q."/>
            <person name="Zhang X."/>
            <person name="Zou Z."/>
            <person name="Zucker H."/>
            <person name="Briscoe A.D."/>
            <person name="Burmester T."/>
            <person name="Clem R.J."/>
            <person name="Feyereisen R."/>
            <person name="Grimmelikhuijzen C.J.P."/>
            <person name="Hamodrakas S.J."/>
            <person name="Hansson B.S."/>
            <person name="Huguet E."/>
            <person name="Jermiin L.S."/>
            <person name="Lan Q."/>
            <person name="Lehman H.K."/>
            <person name="Lorenzen M."/>
            <person name="Merzendorfer H."/>
            <person name="Michalopoulos I."/>
            <person name="Morton D.B."/>
            <person name="Muthukrishnan S."/>
            <person name="Oakeshott J.G."/>
            <person name="Palmer W."/>
            <person name="Park Y."/>
            <person name="Passarelli A.L."/>
            <person name="Rozas J."/>
            <person name="Schwartz L.M."/>
            <person name="Smith W."/>
            <person name="Southgate A."/>
            <person name="Vilcinskas A."/>
            <person name="Vogt R."/>
            <person name="Wang P."/>
            <person name="Werren J."/>
            <person name="Yu X.Q."/>
            <person name="Zhou J.J."/>
            <person name="Brown S.J."/>
            <person name="Scherer S.E."/>
            <person name="Richards S."/>
            <person name="Blissard G.W."/>
        </authorList>
    </citation>
    <scope>NUCLEOTIDE SEQUENCE</scope>
</reference>
<accession>A0A922CZG2</accession>
<keyword evidence="5" id="KW-0862">Zinc</keyword>
<evidence type="ECO:0000256" key="6">
    <source>
        <dbReference type="ARBA" id="ARBA00023125"/>
    </source>
</evidence>
<evidence type="ECO:0000256" key="5">
    <source>
        <dbReference type="ARBA" id="ARBA00022833"/>
    </source>
</evidence>
<dbReference type="InterPro" id="IPR012934">
    <property type="entry name" value="Znf_AD"/>
</dbReference>
<keyword evidence="4 8" id="KW-0863">Zinc-finger</keyword>
<dbReference type="Proteomes" id="UP000791440">
    <property type="component" value="Unassembled WGS sequence"/>
</dbReference>
<dbReference type="GO" id="GO:0008270">
    <property type="term" value="F:zinc ion binding"/>
    <property type="evidence" value="ECO:0007669"/>
    <property type="project" value="UniProtKB-KW"/>
</dbReference>
<feature type="domain" description="C2H2-type" evidence="10">
    <location>
        <begin position="206"/>
        <end position="229"/>
    </location>
</feature>
<evidence type="ECO:0000256" key="1">
    <source>
        <dbReference type="ARBA" id="ARBA00004123"/>
    </source>
</evidence>
<dbReference type="EMBL" id="JH669101">
    <property type="protein sequence ID" value="KAG6464137.1"/>
    <property type="molecule type" value="Genomic_DNA"/>
</dbReference>
<evidence type="ECO:0000256" key="8">
    <source>
        <dbReference type="PROSITE-ProRule" id="PRU00042"/>
    </source>
</evidence>
<feature type="non-terminal residue" evidence="12">
    <location>
        <position position="1"/>
    </location>
</feature>
<evidence type="ECO:0000259" key="10">
    <source>
        <dbReference type="PROSITE" id="PS50157"/>
    </source>
</evidence>
<keyword evidence="2" id="KW-0479">Metal-binding</keyword>
<evidence type="ECO:0000256" key="9">
    <source>
        <dbReference type="PROSITE-ProRule" id="PRU01263"/>
    </source>
</evidence>
<feature type="domain" description="ZAD" evidence="11">
    <location>
        <begin position="1"/>
        <end position="38"/>
    </location>
</feature>